<gene>
    <name evidence="1" type="ORF">Bpfe_015321</name>
</gene>
<dbReference type="AlphaFoldDB" id="A0AAD8F885"/>
<name>A0AAD8F885_BIOPF</name>
<comment type="caution">
    <text evidence="1">The sequence shown here is derived from an EMBL/GenBank/DDBJ whole genome shotgun (WGS) entry which is preliminary data.</text>
</comment>
<keyword evidence="2" id="KW-1185">Reference proteome</keyword>
<evidence type="ECO:0000313" key="2">
    <source>
        <dbReference type="Proteomes" id="UP001233172"/>
    </source>
</evidence>
<proteinExistence type="predicted"/>
<dbReference type="EMBL" id="JASAOG010000071">
    <property type="protein sequence ID" value="KAK0055307.1"/>
    <property type="molecule type" value="Genomic_DNA"/>
</dbReference>
<accession>A0AAD8F885</accession>
<evidence type="ECO:0000313" key="1">
    <source>
        <dbReference type="EMBL" id="KAK0055307.1"/>
    </source>
</evidence>
<dbReference type="Proteomes" id="UP001233172">
    <property type="component" value="Unassembled WGS sequence"/>
</dbReference>
<reference evidence="1" key="2">
    <citation type="submission" date="2023-04" db="EMBL/GenBank/DDBJ databases">
        <authorList>
            <person name="Bu L."/>
            <person name="Lu L."/>
            <person name="Laidemitt M.R."/>
            <person name="Zhang S.M."/>
            <person name="Mutuku M."/>
            <person name="Mkoji G."/>
            <person name="Steinauer M."/>
            <person name="Loker E.S."/>
        </authorList>
    </citation>
    <scope>NUCLEOTIDE SEQUENCE</scope>
    <source>
        <strain evidence="1">KasaAsao</strain>
        <tissue evidence="1">Whole Snail</tissue>
    </source>
</reference>
<organism evidence="1 2">
    <name type="scientific">Biomphalaria pfeifferi</name>
    <name type="common">Bloodfluke planorb</name>
    <name type="synonym">Freshwater snail</name>
    <dbReference type="NCBI Taxonomy" id="112525"/>
    <lineage>
        <taxon>Eukaryota</taxon>
        <taxon>Metazoa</taxon>
        <taxon>Spiralia</taxon>
        <taxon>Lophotrochozoa</taxon>
        <taxon>Mollusca</taxon>
        <taxon>Gastropoda</taxon>
        <taxon>Heterobranchia</taxon>
        <taxon>Euthyneura</taxon>
        <taxon>Panpulmonata</taxon>
        <taxon>Hygrophila</taxon>
        <taxon>Lymnaeoidea</taxon>
        <taxon>Planorbidae</taxon>
        <taxon>Biomphalaria</taxon>
    </lineage>
</organism>
<reference evidence="1" key="1">
    <citation type="journal article" date="2023" name="PLoS Negl. Trop. Dis.">
        <title>A genome sequence for Biomphalaria pfeifferi, the major vector snail for the human-infecting parasite Schistosoma mansoni.</title>
        <authorList>
            <person name="Bu L."/>
            <person name="Lu L."/>
            <person name="Laidemitt M.R."/>
            <person name="Zhang S.M."/>
            <person name="Mutuku M."/>
            <person name="Mkoji G."/>
            <person name="Steinauer M."/>
            <person name="Loker E.S."/>
        </authorList>
    </citation>
    <scope>NUCLEOTIDE SEQUENCE</scope>
    <source>
        <strain evidence="1">KasaAsao</strain>
    </source>
</reference>
<sequence length="155" mass="17372">MDFSSLFSSLKKQLSAQPSPNVTIVREKVQHLQAPGHISEVKCPGDTDEGYLLVNEELDLVELPHISSVSQSPPEVIPEALTVQETHIPNQRTAISDVPFHLHKSLLTQQKINKLFSSTDLTYKQFDWSKYSVNFYNEEAVISGFTQHPPVVGET</sequence>
<protein>
    <submittedName>
        <fullName evidence="1">Uncharacterized protein</fullName>
    </submittedName>
</protein>